<sequence>MAKILLKENFETTSKMALLEFVLAKIILDEEMENIKRSSEYDFKKKLLTLKLLESRKNWKVIGYFNDQKASENTVEISLKKKDLVKIWMLLTNWKIELASKPLKRDNVAPEDRKRLPSEKKLIDEAEASEKLGDEDEQLYDDESENYQHGGTNKAIYCANTPHLMMISKKRLKDENRKTDEKEIGEKRPMTETPPLRKPKNFRG</sequence>
<dbReference type="AlphaFoldDB" id="A0A2N0P4E5"/>
<feature type="region of interest" description="Disordered" evidence="1">
    <location>
        <begin position="168"/>
        <end position="204"/>
    </location>
</feature>
<evidence type="ECO:0000313" key="3">
    <source>
        <dbReference type="Proteomes" id="UP000232722"/>
    </source>
</evidence>
<comment type="caution">
    <text evidence="2">The sequence shown here is derived from an EMBL/GenBank/DDBJ whole genome shotgun (WGS) entry which is preliminary data.</text>
</comment>
<name>A0A2N0P4E5_9GLOM</name>
<feature type="compositionally biased region" description="Basic and acidic residues" evidence="1">
    <location>
        <begin position="106"/>
        <end position="132"/>
    </location>
</feature>
<reference evidence="2 3" key="2">
    <citation type="submission" date="2017-09" db="EMBL/GenBank/DDBJ databases">
        <title>Extensive intraspecific genome diversity in a model arbuscular mycorrhizal fungus.</title>
        <authorList>
            <person name="Chen E.C."/>
            <person name="Morin E."/>
            <person name="Beaudet D."/>
            <person name="Noel J."/>
            <person name="Ndikumana S."/>
            <person name="Charron P."/>
            <person name="St-Onge C."/>
            <person name="Giorgi J."/>
            <person name="Grigoriev I.V."/>
            <person name="Roux C."/>
            <person name="Martin F.M."/>
            <person name="Corradi N."/>
        </authorList>
    </citation>
    <scope>NUCLEOTIDE SEQUENCE [LARGE SCALE GENOMIC DNA]</scope>
    <source>
        <strain evidence="2 3">A5</strain>
    </source>
</reference>
<accession>A0A2N0P4E5</accession>
<organism evidence="2 3">
    <name type="scientific">Rhizophagus irregularis</name>
    <dbReference type="NCBI Taxonomy" id="588596"/>
    <lineage>
        <taxon>Eukaryota</taxon>
        <taxon>Fungi</taxon>
        <taxon>Fungi incertae sedis</taxon>
        <taxon>Mucoromycota</taxon>
        <taxon>Glomeromycotina</taxon>
        <taxon>Glomeromycetes</taxon>
        <taxon>Glomerales</taxon>
        <taxon>Glomeraceae</taxon>
        <taxon>Rhizophagus</taxon>
    </lineage>
</organism>
<evidence type="ECO:0000256" key="1">
    <source>
        <dbReference type="SAM" id="MobiDB-lite"/>
    </source>
</evidence>
<dbReference type="Proteomes" id="UP000232722">
    <property type="component" value="Unassembled WGS sequence"/>
</dbReference>
<evidence type="ECO:0000313" key="2">
    <source>
        <dbReference type="EMBL" id="PKC01694.1"/>
    </source>
</evidence>
<feature type="compositionally biased region" description="Basic and acidic residues" evidence="1">
    <location>
        <begin position="172"/>
        <end position="190"/>
    </location>
</feature>
<dbReference type="EMBL" id="LLXJ01001539">
    <property type="protein sequence ID" value="PKC01694.1"/>
    <property type="molecule type" value="Genomic_DNA"/>
</dbReference>
<proteinExistence type="predicted"/>
<reference evidence="2 3" key="1">
    <citation type="submission" date="2016-04" db="EMBL/GenBank/DDBJ databases">
        <title>Genome analyses suggest a sexual origin of heterokaryosis in a supposedly ancient asexual fungus.</title>
        <authorList>
            <person name="Ropars J."/>
            <person name="Sedzielewska K."/>
            <person name="Noel J."/>
            <person name="Charron P."/>
            <person name="Farinelli L."/>
            <person name="Marton T."/>
            <person name="Kruger M."/>
            <person name="Pelin A."/>
            <person name="Brachmann A."/>
            <person name="Corradi N."/>
        </authorList>
    </citation>
    <scope>NUCLEOTIDE SEQUENCE [LARGE SCALE GENOMIC DNA]</scope>
    <source>
        <strain evidence="2 3">A5</strain>
    </source>
</reference>
<feature type="region of interest" description="Disordered" evidence="1">
    <location>
        <begin position="106"/>
        <end position="138"/>
    </location>
</feature>
<gene>
    <name evidence="2" type="ORF">RhiirA5_426290</name>
</gene>
<protein>
    <submittedName>
        <fullName evidence="2">Uncharacterized protein</fullName>
    </submittedName>
</protein>